<dbReference type="SUPFAM" id="SSF55021">
    <property type="entry name" value="ACT-like"/>
    <property type="match status" value="1"/>
</dbReference>
<comment type="catalytic activity">
    <reaction evidence="7">
        <text>prephenate + H(+) = 3-phenylpyruvate + CO2 + H2O</text>
        <dbReference type="Rhea" id="RHEA:21648"/>
        <dbReference type="ChEBI" id="CHEBI:15377"/>
        <dbReference type="ChEBI" id="CHEBI:15378"/>
        <dbReference type="ChEBI" id="CHEBI:16526"/>
        <dbReference type="ChEBI" id="CHEBI:18005"/>
        <dbReference type="ChEBI" id="CHEBI:29934"/>
        <dbReference type="EC" id="4.2.1.51"/>
    </reaction>
</comment>
<gene>
    <name evidence="10" type="ORF">ACD_3C00154G0003</name>
</gene>
<evidence type="ECO:0000313" key="10">
    <source>
        <dbReference type="EMBL" id="EKE27760.1"/>
    </source>
</evidence>
<dbReference type="PROSITE" id="PS51171">
    <property type="entry name" value="PREPHENATE_DEHYDR_3"/>
    <property type="match status" value="1"/>
</dbReference>
<comment type="caution">
    <text evidence="10">The sequence shown here is derived from an EMBL/GenBank/DDBJ whole genome shotgun (WGS) entry which is preliminary data.</text>
</comment>
<evidence type="ECO:0000256" key="6">
    <source>
        <dbReference type="ARBA" id="ARBA00023239"/>
    </source>
</evidence>
<dbReference type="GO" id="GO:0009094">
    <property type="term" value="P:L-phenylalanine biosynthetic process"/>
    <property type="evidence" value="ECO:0007669"/>
    <property type="project" value="UniProtKB-UniPathway"/>
</dbReference>
<dbReference type="Pfam" id="PF00800">
    <property type="entry name" value="PDT"/>
    <property type="match status" value="1"/>
</dbReference>
<organism evidence="10">
    <name type="scientific">uncultured bacterium</name>
    <name type="common">gcode 4</name>
    <dbReference type="NCBI Taxonomy" id="1234023"/>
    <lineage>
        <taxon>Bacteria</taxon>
        <taxon>environmental samples</taxon>
    </lineage>
</organism>
<dbReference type="GO" id="GO:0005737">
    <property type="term" value="C:cytoplasm"/>
    <property type="evidence" value="ECO:0007669"/>
    <property type="project" value="TreeGrafter"/>
</dbReference>
<dbReference type="EMBL" id="AMFJ01000428">
    <property type="protein sequence ID" value="EKE27760.1"/>
    <property type="molecule type" value="Genomic_DNA"/>
</dbReference>
<dbReference type="CDD" id="cd04905">
    <property type="entry name" value="ACT_CM-PDT"/>
    <property type="match status" value="1"/>
</dbReference>
<dbReference type="UniPathway" id="UPA00121">
    <property type="reaction ID" value="UER00345"/>
</dbReference>
<keyword evidence="4" id="KW-0057">Aromatic amino acid biosynthesis</keyword>
<protein>
    <recommendedName>
        <fullName evidence="2">prephenate dehydratase</fullName>
        <ecNumber evidence="2">4.2.1.51</ecNumber>
    </recommendedName>
</protein>
<comment type="pathway">
    <text evidence="1">Amino-acid biosynthesis; L-phenylalanine biosynthesis; phenylpyruvate from prephenate: step 1/1.</text>
</comment>
<dbReference type="InterPro" id="IPR001086">
    <property type="entry name" value="Preph_deHydtase"/>
</dbReference>
<dbReference type="InterPro" id="IPR045865">
    <property type="entry name" value="ACT-like_dom_sf"/>
</dbReference>
<accession>K2GWN5</accession>
<name>K2GWN5_9BACT</name>
<dbReference type="SUPFAM" id="SSF53850">
    <property type="entry name" value="Periplasmic binding protein-like II"/>
    <property type="match status" value="1"/>
</dbReference>
<evidence type="ECO:0000256" key="1">
    <source>
        <dbReference type="ARBA" id="ARBA00004741"/>
    </source>
</evidence>
<keyword evidence="3" id="KW-0028">Amino-acid biosynthesis</keyword>
<evidence type="ECO:0000256" key="7">
    <source>
        <dbReference type="ARBA" id="ARBA00047848"/>
    </source>
</evidence>
<dbReference type="GO" id="GO:0004664">
    <property type="term" value="F:prephenate dehydratase activity"/>
    <property type="evidence" value="ECO:0007669"/>
    <property type="project" value="UniProtKB-EC"/>
</dbReference>
<feature type="domain" description="ACT" evidence="9">
    <location>
        <begin position="194"/>
        <end position="270"/>
    </location>
</feature>
<dbReference type="AlphaFoldDB" id="K2GWN5"/>
<proteinExistence type="predicted"/>
<evidence type="ECO:0000256" key="5">
    <source>
        <dbReference type="ARBA" id="ARBA00023222"/>
    </source>
</evidence>
<dbReference type="PANTHER" id="PTHR21022">
    <property type="entry name" value="PREPHENATE DEHYDRATASE P PROTEIN"/>
    <property type="match status" value="1"/>
</dbReference>
<keyword evidence="6" id="KW-0456">Lyase</keyword>
<evidence type="ECO:0000259" key="8">
    <source>
        <dbReference type="PROSITE" id="PS51171"/>
    </source>
</evidence>
<sequence>MKIFFQWEKWAYSHIASKIIWKELDIQDENIIGLGNFSKVWEMIDDNSIWVLPIENSYAGSIHENMYKFLRFDHKVIWEVNLDIRHCLMSKWNDISKIKKVYSHQQALSQCYNFLSEHSMDAISYFDTATAAKMVSENDDESIAAIASSEAAKLYGLNVLKEWIQDQIGNTTRFFIVANKKNNIKLTQKSDKITIIFEAHNIPASLYKCLWAFATNNLNLSKIESLPSLKDPFSYMFWLDFKGKLGDTKVENALKELKFFTKDYFIIWEY</sequence>
<dbReference type="EC" id="4.2.1.51" evidence="2"/>
<dbReference type="Gene3D" id="3.30.70.260">
    <property type="match status" value="1"/>
</dbReference>
<evidence type="ECO:0000256" key="2">
    <source>
        <dbReference type="ARBA" id="ARBA00013147"/>
    </source>
</evidence>
<reference evidence="10" key="1">
    <citation type="journal article" date="2012" name="Science">
        <title>Fermentation, hydrogen, and sulfur metabolism in multiple uncultivated bacterial phyla.</title>
        <authorList>
            <person name="Wrighton K.C."/>
            <person name="Thomas B.C."/>
            <person name="Sharon I."/>
            <person name="Miller C.S."/>
            <person name="Castelle C.J."/>
            <person name="VerBerkmoes N.C."/>
            <person name="Wilkins M.J."/>
            <person name="Hettich R.L."/>
            <person name="Lipton M.S."/>
            <person name="Williams K.H."/>
            <person name="Long P.E."/>
            <person name="Banfield J.F."/>
        </authorList>
    </citation>
    <scope>NUCLEOTIDE SEQUENCE [LARGE SCALE GENOMIC DNA]</scope>
</reference>
<dbReference type="CDD" id="cd13532">
    <property type="entry name" value="PBP2_PDT_like"/>
    <property type="match status" value="1"/>
</dbReference>
<dbReference type="PROSITE" id="PS51671">
    <property type="entry name" value="ACT"/>
    <property type="match status" value="1"/>
</dbReference>
<dbReference type="FunFam" id="3.40.190.10:FF:000034">
    <property type="entry name" value="Chorismate mutase/prephenate dehydratase"/>
    <property type="match status" value="1"/>
</dbReference>
<dbReference type="InterPro" id="IPR002912">
    <property type="entry name" value="ACT_dom"/>
</dbReference>
<feature type="domain" description="Prephenate dehydratase" evidence="8">
    <location>
        <begin position="2"/>
        <end position="179"/>
    </location>
</feature>
<evidence type="ECO:0000256" key="4">
    <source>
        <dbReference type="ARBA" id="ARBA00023141"/>
    </source>
</evidence>
<dbReference type="PANTHER" id="PTHR21022:SF19">
    <property type="entry name" value="PREPHENATE DEHYDRATASE-RELATED"/>
    <property type="match status" value="1"/>
</dbReference>
<dbReference type="Gene3D" id="3.40.190.10">
    <property type="entry name" value="Periplasmic binding protein-like II"/>
    <property type="match status" value="2"/>
</dbReference>
<keyword evidence="5" id="KW-0584">Phenylalanine biosynthesis</keyword>
<evidence type="ECO:0000256" key="3">
    <source>
        <dbReference type="ARBA" id="ARBA00022605"/>
    </source>
</evidence>
<evidence type="ECO:0000259" key="9">
    <source>
        <dbReference type="PROSITE" id="PS51671"/>
    </source>
</evidence>